<feature type="compositionally biased region" description="Basic and acidic residues" evidence="1">
    <location>
        <begin position="35"/>
        <end position="46"/>
    </location>
</feature>
<keyword evidence="3" id="KW-1185">Reference proteome</keyword>
<sequence length="46" mass="5420">MRHERREEEQRRPKQGAKEICGGGFGRRTAADGGRPGRREKDRVRW</sequence>
<feature type="compositionally biased region" description="Basic and acidic residues" evidence="1">
    <location>
        <begin position="1"/>
        <end position="12"/>
    </location>
</feature>
<evidence type="ECO:0000256" key="1">
    <source>
        <dbReference type="SAM" id="MobiDB-lite"/>
    </source>
</evidence>
<accession>A0A0J8B4G2</accession>
<dbReference type="AlphaFoldDB" id="A0A0J8B4G2"/>
<evidence type="ECO:0000313" key="3">
    <source>
        <dbReference type="Proteomes" id="UP000035740"/>
    </source>
</evidence>
<feature type="region of interest" description="Disordered" evidence="1">
    <location>
        <begin position="1"/>
        <end position="46"/>
    </location>
</feature>
<proteinExistence type="predicted"/>
<dbReference type="Proteomes" id="UP000035740">
    <property type="component" value="Unassembled WGS sequence"/>
</dbReference>
<protein>
    <submittedName>
        <fullName evidence="2">Uncharacterized protein</fullName>
    </submittedName>
</protein>
<reference evidence="2 3" key="1">
    <citation type="journal article" date="2014" name="Nature">
        <title>The genome of the recently domesticated crop plant sugar beet (Beta vulgaris).</title>
        <authorList>
            <person name="Dohm J.C."/>
            <person name="Minoche A.E."/>
            <person name="Holtgrawe D."/>
            <person name="Capella-Gutierrez S."/>
            <person name="Zakrzewski F."/>
            <person name="Tafer H."/>
            <person name="Rupp O."/>
            <person name="Sorensen T.R."/>
            <person name="Stracke R."/>
            <person name="Reinhardt R."/>
            <person name="Goesmann A."/>
            <person name="Kraft T."/>
            <person name="Schulz B."/>
            <person name="Stadler P.F."/>
            <person name="Schmidt T."/>
            <person name="Gabaldon T."/>
            <person name="Lehrach H."/>
            <person name="Weisshaar B."/>
            <person name="Himmelbauer H."/>
        </authorList>
    </citation>
    <scope>NUCLEOTIDE SEQUENCE [LARGE SCALE GENOMIC DNA]</scope>
    <source>
        <tissue evidence="2">Taproot</tissue>
    </source>
</reference>
<name>A0A0J8B4G2_BETVV</name>
<dbReference type="EMBL" id="KQ090427">
    <property type="protein sequence ID" value="KMS95881.1"/>
    <property type="molecule type" value="Genomic_DNA"/>
</dbReference>
<evidence type="ECO:0000313" key="2">
    <source>
        <dbReference type="EMBL" id="KMS95881.1"/>
    </source>
</evidence>
<dbReference type="Gramene" id="KMS95881">
    <property type="protein sequence ID" value="KMS95881"/>
    <property type="gene ID" value="BVRB_004190"/>
</dbReference>
<gene>
    <name evidence="2" type="ORF">BVRB_004190</name>
</gene>
<organism evidence="2 3">
    <name type="scientific">Beta vulgaris subsp. vulgaris</name>
    <name type="common">Beet</name>
    <dbReference type="NCBI Taxonomy" id="3555"/>
    <lineage>
        <taxon>Eukaryota</taxon>
        <taxon>Viridiplantae</taxon>
        <taxon>Streptophyta</taxon>
        <taxon>Embryophyta</taxon>
        <taxon>Tracheophyta</taxon>
        <taxon>Spermatophyta</taxon>
        <taxon>Magnoliopsida</taxon>
        <taxon>eudicotyledons</taxon>
        <taxon>Gunneridae</taxon>
        <taxon>Pentapetalae</taxon>
        <taxon>Caryophyllales</taxon>
        <taxon>Chenopodiaceae</taxon>
        <taxon>Betoideae</taxon>
        <taxon>Beta</taxon>
    </lineage>
</organism>